<keyword evidence="1" id="KW-0862">Zinc</keyword>
<dbReference type="Pfam" id="PF00098">
    <property type="entry name" value="zf-CCHC"/>
    <property type="match status" value="1"/>
</dbReference>
<organism evidence="4 5">
    <name type="scientific">Amphibalanus amphitrite</name>
    <name type="common">Striped barnacle</name>
    <name type="synonym">Balanus amphitrite</name>
    <dbReference type="NCBI Taxonomy" id="1232801"/>
    <lineage>
        <taxon>Eukaryota</taxon>
        <taxon>Metazoa</taxon>
        <taxon>Ecdysozoa</taxon>
        <taxon>Arthropoda</taxon>
        <taxon>Crustacea</taxon>
        <taxon>Multicrustacea</taxon>
        <taxon>Cirripedia</taxon>
        <taxon>Thoracica</taxon>
        <taxon>Thoracicalcarea</taxon>
        <taxon>Balanomorpha</taxon>
        <taxon>Balanoidea</taxon>
        <taxon>Balanidae</taxon>
        <taxon>Amphibalaninae</taxon>
        <taxon>Amphibalanus</taxon>
    </lineage>
</organism>
<proteinExistence type="predicted"/>
<reference evidence="4 5" key="1">
    <citation type="submission" date="2019-07" db="EMBL/GenBank/DDBJ databases">
        <title>Draft genome assembly of a fouling barnacle, Amphibalanus amphitrite (Darwin, 1854): The first reference genome for Thecostraca.</title>
        <authorList>
            <person name="Kim W."/>
        </authorList>
    </citation>
    <scope>NUCLEOTIDE SEQUENCE [LARGE SCALE GENOMIC DNA]</scope>
    <source>
        <strain evidence="4">SNU_AA5</strain>
        <tissue evidence="4">Soma without cirri and trophi</tissue>
    </source>
</reference>
<name>A0A6A4VYE9_AMPAM</name>
<dbReference type="InterPro" id="IPR036875">
    <property type="entry name" value="Znf_CCHC_sf"/>
</dbReference>
<dbReference type="AlphaFoldDB" id="A0A6A4VYE9"/>
<protein>
    <recommendedName>
        <fullName evidence="3">CCHC-type domain-containing protein</fullName>
    </recommendedName>
</protein>
<dbReference type="EMBL" id="VIIS01001548">
    <property type="protein sequence ID" value="KAF0296604.1"/>
    <property type="molecule type" value="Genomic_DNA"/>
</dbReference>
<evidence type="ECO:0000313" key="5">
    <source>
        <dbReference type="Proteomes" id="UP000440578"/>
    </source>
</evidence>
<evidence type="ECO:0000259" key="3">
    <source>
        <dbReference type="PROSITE" id="PS50158"/>
    </source>
</evidence>
<dbReference type="PROSITE" id="PS50158">
    <property type="entry name" value="ZF_CCHC"/>
    <property type="match status" value="1"/>
</dbReference>
<feature type="domain" description="CCHC-type" evidence="3">
    <location>
        <begin position="265"/>
        <end position="279"/>
    </location>
</feature>
<accession>A0A6A4VYE9</accession>
<keyword evidence="5" id="KW-1185">Reference proteome</keyword>
<comment type="caution">
    <text evidence="4">The sequence shown here is derived from an EMBL/GenBank/DDBJ whole genome shotgun (WGS) entry which is preliminary data.</text>
</comment>
<dbReference type="GO" id="GO:0008270">
    <property type="term" value="F:zinc ion binding"/>
    <property type="evidence" value="ECO:0007669"/>
    <property type="project" value="UniProtKB-KW"/>
</dbReference>
<keyword evidence="1" id="KW-0863">Zinc-finger</keyword>
<feature type="region of interest" description="Disordered" evidence="2">
    <location>
        <begin position="182"/>
        <end position="219"/>
    </location>
</feature>
<dbReference type="Gene3D" id="4.10.60.10">
    <property type="entry name" value="Zinc finger, CCHC-type"/>
    <property type="match status" value="1"/>
</dbReference>
<dbReference type="Pfam" id="PF22938">
    <property type="entry name" value="Integrase_p58_C"/>
    <property type="match status" value="1"/>
</dbReference>
<gene>
    <name evidence="4" type="ORF">FJT64_005968</name>
</gene>
<keyword evidence="1" id="KW-0479">Metal-binding</keyword>
<sequence>MAKNYRLPEFDGSGNVKTWISKIEVIARACNWDSSKPEQKTSSDFSDETTAVMALPAITGRAFDFAMRLSDGDRNSWKKLCEKLNAEFDSPGLAVQYALEFHQRIRRSGESLATFLYDLETLCARAFPEREDATYRQRLVKDRFLIGIGEKSRKHILSFYQPTWSTETVLLEARKLEQIETSTGGGASVGAVHGAPRGEQSDAWSTGSQPQPSETSVLSALSDKIQMLEEQMQACRVFRPSRDYNRSSRSSNRRRTPNRRREEGCFNCGELSHWRSDCPYQRPADRRSGNGNGPRRIVNTECVLGNDFLSLYGEVALDFVHMTMRLTENSTADGRVTGGRSLGERAVVPGGPAAVAAMESRDAGGPAAAGAPATDGHPVELTADVTIPAASEVLLAGRVRADTACAPRQHITLVEDSKFTRRYGNSLCVSSSVDVIRTDSAVQLRLCNPGRSAVKLYKSCTVARCVGYADPPTVRASPLSDLSREEREARERQLEDMVRSKVAESDVTDEQRRALAAVLLRRNGAFSVRGEIASRLQELDELRHEVKEKVESSRRAYRQKQTVRFNQHAPGDLVMVSNLNRKVGVSPKLSNKWIGPFEVLQLKSEVTYRVREVDGRRRSMIVHHDRLRACPVRPDRLLSENCSSDAGTLAPVLPAPAPARRADETRLDSFVDLAVEDLRHGAVPDGSHGPRAAEDEPTEEPAESETCSPPQLNRYPLRNRNEPDRLTYTKM</sequence>
<dbReference type="GO" id="GO:0003676">
    <property type="term" value="F:nucleic acid binding"/>
    <property type="evidence" value="ECO:0007669"/>
    <property type="project" value="InterPro"/>
</dbReference>
<dbReference type="InterPro" id="IPR001878">
    <property type="entry name" value="Znf_CCHC"/>
</dbReference>
<dbReference type="Proteomes" id="UP000440578">
    <property type="component" value="Unassembled WGS sequence"/>
</dbReference>
<evidence type="ECO:0000256" key="1">
    <source>
        <dbReference type="PROSITE-ProRule" id="PRU00047"/>
    </source>
</evidence>
<dbReference type="SMART" id="SM00343">
    <property type="entry name" value="ZnF_C2HC"/>
    <property type="match status" value="1"/>
</dbReference>
<dbReference type="InterPro" id="IPR054465">
    <property type="entry name" value="Integrase_p58-like_C"/>
</dbReference>
<feature type="region of interest" description="Disordered" evidence="2">
    <location>
        <begin position="239"/>
        <end position="261"/>
    </location>
</feature>
<dbReference type="PANTHER" id="PTHR19963">
    <property type="entry name" value="CCHC-TYPE DOMAIN-CONTAINING PROTEIN"/>
    <property type="match status" value="1"/>
</dbReference>
<dbReference type="SUPFAM" id="SSF57756">
    <property type="entry name" value="Retrovirus zinc finger-like domains"/>
    <property type="match status" value="1"/>
</dbReference>
<feature type="region of interest" description="Disordered" evidence="2">
    <location>
        <begin position="680"/>
        <end position="731"/>
    </location>
</feature>
<feature type="compositionally biased region" description="Basic and acidic residues" evidence="2">
    <location>
        <begin position="719"/>
        <end position="731"/>
    </location>
</feature>
<dbReference type="PANTHER" id="PTHR19963:SF30">
    <property type="entry name" value="ENDONUCLEASE_EXONUCLEASE_PHOSPHATASE DOMAIN-CONTAINING PROTEIN"/>
    <property type="match status" value="1"/>
</dbReference>
<evidence type="ECO:0000313" key="4">
    <source>
        <dbReference type="EMBL" id="KAF0296604.1"/>
    </source>
</evidence>
<feature type="compositionally biased region" description="Polar residues" evidence="2">
    <location>
        <begin position="202"/>
        <end position="219"/>
    </location>
</feature>
<evidence type="ECO:0000256" key="2">
    <source>
        <dbReference type="SAM" id="MobiDB-lite"/>
    </source>
</evidence>